<feature type="non-terminal residue" evidence="2">
    <location>
        <position position="433"/>
    </location>
</feature>
<accession>A0A820CXX3</accession>
<dbReference type="EMBL" id="CAJOAX010023758">
    <property type="protein sequence ID" value="CAF4214126.1"/>
    <property type="molecule type" value="Genomic_DNA"/>
</dbReference>
<feature type="region of interest" description="Disordered" evidence="1">
    <location>
        <begin position="53"/>
        <end position="72"/>
    </location>
</feature>
<proteinExistence type="predicted"/>
<gene>
    <name evidence="2" type="ORF">OTI717_LOCUS39108</name>
</gene>
<dbReference type="AlphaFoldDB" id="A0A820CXX3"/>
<sequence length="433" mass="50853">NPLFSSSPYNSIENNIDLKLNKILLNIHLDAISSIIRFKNNIFKQLNNKSNSSKIQQTSSSSTTKSNSSSSSSFKIDFRFEGISLLIGNNSSQILYIELEDFNGYLSKTNTYILSHLILNDFRIYDVFNKSIYPFIISKQNKSNKLFSFDLLLFNYSNKLIKLSKTKDSYLKGQLEKLNIIFLYKHFDLILSIINLFQTKQNTLKQENIPSNEPSFLPLILQKYQQHSIEFHLDFILNAPQIFIPINSYSNQGIVIDFGKLLMHSESNQQYRIIYENLSINRIILNNENKSLNLLECSPFQTLINRHFNSDNKEIYVKIFWDRIEFNLSKYDYAFINKIFQENFQEKIFHKIPQIQITEQQDQDNEQYDSPSKLPTKKQSTSNEIPLNIQLDFQIKQIDLTLYLDEIDLNNPQLSRNENDKFIYLTIQLIQAQ</sequence>
<name>A0A820CXX3_9BILA</name>
<evidence type="ECO:0000256" key="1">
    <source>
        <dbReference type="SAM" id="MobiDB-lite"/>
    </source>
</evidence>
<feature type="non-terminal residue" evidence="2">
    <location>
        <position position="1"/>
    </location>
</feature>
<protein>
    <submittedName>
        <fullName evidence="2">Uncharacterized protein</fullName>
    </submittedName>
</protein>
<comment type="caution">
    <text evidence="2">The sequence shown here is derived from an EMBL/GenBank/DDBJ whole genome shotgun (WGS) entry which is preliminary data.</text>
</comment>
<dbReference type="Proteomes" id="UP000663823">
    <property type="component" value="Unassembled WGS sequence"/>
</dbReference>
<evidence type="ECO:0000313" key="2">
    <source>
        <dbReference type="EMBL" id="CAF4214126.1"/>
    </source>
</evidence>
<organism evidence="2 3">
    <name type="scientific">Rotaria sordida</name>
    <dbReference type="NCBI Taxonomy" id="392033"/>
    <lineage>
        <taxon>Eukaryota</taxon>
        <taxon>Metazoa</taxon>
        <taxon>Spiralia</taxon>
        <taxon>Gnathifera</taxon>
        <taxon>Rotifera</taxon>
        <taxon>Eurotatoria</taxon>
        <taxon>Bdelloidea</taxon>
        <taxon>Philodinida</taxon>
        <taxon>Philodinidae</taxon>
        <taxon>Rotaria</taxon>
    </lineage>
</organism>
<reference evidence="2" key="1">
    <citation type="submission" date="2021-02" db="EMBL/GenBank/DDBJ databases">
        <authorList>
            <person name="Nowell W R."/>
        </authorList>
    </citation>
    <scope>NUCLEOTIDE SEQUENCE</scope>
</reference>
<evidence type="ECO:0000313" key="3">
    <source>
        <dbReference type="Proteomes" id="UP000663823"/>
    </source>
</evidence>
<feature type="region of interest" description="Disordered" evidence="1">
    <location>
        <begin position="360"/>
        <end position="381"/>
    </location>
</feature>